<reference evidence="1 2" key="1">
    <citation type="journal article" date="2016" name="Nat. Commun.">
        <title>Thousands of microbial genomes shed light on interconnected biogeochemical processes in an aquifer system.</title>
        <authorList>
            <person name="Anantharaman K."/>
            <person name="Brown C.T."/>
            <person name="Hug L.A."/>
            <person name="Sharon I."/>
            <person name="Castelle C.J."/>
            <person name="Probst A.J."/>
            <person name="Thomas B.C."/>
            <person name="Singh A."/>
            <person name="Wilkins M.J."/>
            <person name="Karaoz U."/>
            <person name="Brodie E.L."/>
            <person name="Williams K.H."/>
            <person name="Hubbard S.S."/>
            <person name="Banfield J.F."/>
        </authorList>
    </citation>
    <scope>NUCLEOTIDE SEQUENCE [LARGE SCALE GENOMIC DNA]</scope>
    <source>
        <strain evidence="2">RIFCSPLOWO2_12_FULL_64_10</strain>
    </source>
</reference>
<dbReference type="Proteomes" id="UP000178606">
    <property type="component" value="Unassembled WGS sequence"/>
</dbReference>
<organism evidence="1 2">
    <name type="scientific">Handelsmanbacteria sp. (strain RIFCSPLOWO2_12_FULL_64_10)</name>
    <dbReference type="NCBI Taxonomy" id="1817868"/>
    <lineage>
        <taxon>Bacteria</taxon>
        <taxon>Candidatus Handelsmaniibacteriota</taxon>
    </lineage>
</organism>
<gene>
    <name evidence="1" type="ORF">A3F84_17220</name>
</gene>
<comment type="caution">
    <text evidence="1">The sequence shown here is derived from an EMBL/GenBank/DDBJ whole genome shotgun (WGS) entry which is preliminary data.</text>
</comment>
<accession>A0A1F6C9N8</accession>
<protein>
    <submittedName>
        <fullName evidence="1">Uncharacterized protein</fullName>
    </submittedName>
</protein>
<dbReference type="EMBL" id="MFKF01000360">
    <property type="protein sequence ID" value="OGG45889.1"/>
    <property type="molecule type" value="Genomic_DNA"/>
</dbReference>
<sequence length="298" mass="34383">MPNIPPLTLLRPRLDNLLGGETLVEKDSQTLKAELDAVFDGLKAYDFLPVLLRAYHNTAAQVQSRIDEIAPEWLGERGYVGALLKLLERRTIHNESRKQALIWLEGAGADLSALQKVEQRTHFYRAYTYADDSQGLIEVFWYTDDSQRKVQGMNFLIDINPPWEGAVKDITAFPSRSPEKAIQEFVDIWKQRDMRLTPVGDSEVKKEILKSLEVNRREGIRLPRDLIEARNLFLKYVLTLPDTPETPLFTAEDFDELSRTGKSVEVLREFEQRVGRRVRLQDGKELWVLGSPFDQDDW</sequence>
<name>A0A1F6C9N8_HANXR</name>
<evidence type="ECO:0000313" key="2">
    <source>
        <dbReference type="Proteomes" id="UP000178606"/>
    </source>
</evidence>
<evidence type="ECO:0000313" key="1">
    <source>
        <dbReference type="EMBL" id="OGG45889.1"/>
    </source>
</evidence>
<dbReference type="AlphaFoldDB" id="A0A1F6C9N8"/>
<proteinExistence type="predicted"/>